<evidence type="ECO:0000313" key="3">
    <source>
        <dbReference type="EMBL" id="CDM96285.1"/>
    </source>
</evidence>
<dbReference type="Proteomes" id="UP000032946">
    <property type="component" value="Chromosome"/>
</dbReference>
<feature type="domain" description="CRISPR type III-associated protein" evidence="2">
    <location>
        <begin position="10"/>
        <end position="240"/>
    </location>
</feature>
<dbReference type="Pfam" id="PF03787">
    <property type="entry name" value="RAMPs"/>
    <property type="match status" value="1"/>
</dbReference>
<reference evidence="3 4" key="1">
    <citation type="submission" date="2014-02" db="EMBL/GenBank/DDBJ databases">
        <authorList>
            <person name="Genoscope - CEA"/>
        </authorList>
    </citation>
    <scope>NUCLEOTIDE SEQUENCE [LARGE SCALE GENOMIC DNA]</scope>
    <source>
        <strain evidence="3 4">PCC 8005</strain>
    </source>
</reference>
<dbReference type="GO" id="GO:0051607">
    <property type="term" value="P:defense response to virus"/>
    <property type="evidence" value="ECO:0007669"/>
    <property type="project" value="UniProtKB-KW"/>
</dbReference>
<accession>A0A9P1KG80</accession>
<evidence type="ECO:0000256" key="1">
    <source>
        <dbReference type="ARBA" id="ARBA00023118"/>
    </source>
</evidence>
<evidence type="ECO:0000259" key="2">
    <source>
        <dbReference type="Pfam" id="PF03787"/>
    </source>
</evidence>
<dbReference type="RefSeq" id="WP_008051062.1">
    <property type="nucleotide sequence ID" value="NZ_FO818640.1"/>
</dbReference>
<dbReference type="InterPro" id="IPR005537">
    <property type="entry name" value="RAMP_III_fam"/>
</dbReference>
<sequence length="403" mass="45153">MKEIKLTIIAESPLAIGRKKPGSVSEAADFIAGSVIRGAIAGYLLRLSNNQPQSDDDFSQLFVDDNPAIFANAYPTQNQAEVKLLPVTAVSAKAKSGFLPDNCGVFDTLIDRFCAESCGQLYDPKCPKDLENNGDGRVEPFNGFYISHGKQYQSISASKRLLTRVGINRRRATSEEQILYSLEVLNESQVVDQVHQPSQYQGSILVGDDALANRLTQFLNNHGDRFRLGGGVSRGLGRVKLQAKCVNWQSQTKQQIDKFNKKLKNRLEIWQKLYNVSTEPHTYFTINLKSDGIFRDNWRRTTVITPQMLRDFGGVADDSLTLHAAYSSYDYVSGWNAAWGLMKDIDLITTKGSVYLFGTEQIDTWYNVLEKMEAQGIGDRTSEGFGQVDICHEFHHVFRENAV</sequence>
<keyword evidence="4" id="KW-1185">Reference proteome</keyword>
<organism evidence="3 4">
    <name type="scientific">Limnospira indica PCC 8005</name>
    <dbReference type="NCBI Taxonomy" id="376219"/>
    <lineage>
        <taxon>Bacteria</taxon>
        <taxon>Bacillati</taxon>
        <taxon>Cyanobacteriota</taxon>
        <taxon>Cyanophyceae</taxon>
        <taxon>Oscillatoriophycideae</taxon>
        <taxon>Oscillatoriales</taxon>
        <taxon>Sirenicapillariaceae</taxon>
        <taxon>Limnospira</taxon>
    </lineage>
</organism>
<dbReference type="EMBL" id="FO818640">
    <property type="protein sequence ID" value="CDM96285.1"/>
    <property type="molecule type" value="Genomic_DNA"/>
</dbReference>
<evidence type="ECO:0000313" key="4">
    <source>
        <dbReference type="Proteomes" id="UP000032946"/>
    </source>
</evidence>
<name>A0A9P1KG80_9CYAN</name>
<keyword evidence="1" id="KW-0051">Antiviral defense</keyword>
<protein>
    <submittedName>
        <fullName evidence="3">CRISPR-associated RAMP Csx10 family protein</fullName>
    </submittedName>
</protein>
<dbReference type="NCBIfam" id="TIGR02674">
    <property type="entry name" value="cas_cyan_RAMP_2"/>
    <property type="match status" value="1"/>
</dbReference>
<proteinExistence type="predicted"/>
<dbReference type="AlphaFoldDB" id="A0A9P1KG80"/>
<dbReference type="Gene3D" id="2.60.40.4350">
    <property type="match status" value="1"/>
</dbReference>
<dbReference type="InterPro" id="IPR013490">
    <property type="entry name" value="CRISPR-assoc_RAMP_Csx10"/>
</dbReference>
<gene>
    <name evidence="3" type="ORF">ARTHRO_40692</name>
</gene>